<keyword evidence="3" id="KW-1185">Reference proteome</keyword>
<evidence type="ECO:0000313" key="3">
    <source>
        <dbReference type="Proteomes" id="UP000007881"/>
    </source>
</evidence>
<dbReference type="Proteomes" id="UP000007881">
    <property type="component" value="Chromosome"/>
</dbReference>
<dbReference type="Pfam" id="PF00903">
    <property type="entry name" value="Glyoxalase"/>
    <property type="match status" value="1"/>
</dbReference>
<dbReference type="EMBL" id="AP012338">
    <property type="protein sequence ID" value="BAM04993.1"/>
    <property type="molecule type" value="Genomic_DNA"/>
</dbReference>
<dbReference type="InterPro" id="IPR004360">
    <property type="entry name" value="Glyas_Fos-R_dOase_dom"/>
</dbReference>
<dbReference type="InterPro" id="IPR037523">
    <property type="entry name" value="VOC_core"/>
</dbReference>
<dbReference type="AlphaFoldDB" id="I0IIA5"/>
<dbReference type="RefSeq" id="WP_014438203.1">
    <property type="nucleotide sequence ID" value="NC_017080.1"/>
</dbReference>
<evidence type="ECO:0000313" key="2">
    <source>
        <dbReference type="EMBL" id="BAM04993.1"/>
    </source>
</evidence>
<accession>I0IIA5</accession>
<evidence type="ECO:0000259" key="1">
    <source>
        <dbReference type="PROSITE" id="PS51819"/>
    </source>
</evidence>
<dbReference type="Gene3D" id="3.10.180.10">
    <property type="entry name" value="2,3-Dihydroxybiphenyl 1,2-Dioxygenase, domain 1"/>
    <property type="match status" value="1"/>
</dbReference>
<gene>
    <name evidence="2" type="ordered locus">PSMK_28340</name>
</gene>
<dbReference type="SUPFAM" id="SSF54593">
    <property type="entry name" value="Glyoxalase/Bleomycin resistance protein/Dihydroxybiphenyl dioxygenase"/>
    <property type="match status" value="1"/>
</dbReference>
<dbReference type="OrthoDB" id="194298at2"/>
<dbReference type="InterPro" id="IPR029068">
    <property type="entry name" value="Glyas_Bleomycin-R_OHBP_Dase"/>
</dbReference>
<name>I0IIA5_PHYMF</name>
<dbReference type="PROSITE" id="PS51819">
    <property type="entry name" value="VOC"/>
    <property type="match status" value="1"/>
</dbReference>
<dbReference type="STRING" id="1142394.PSMK_28340"/>
<dbReference type="KEGG" id="phm:PSMK_28340"/>
<proteinExistence type="predicted"/>
<sequence length="114" mass="12746">MQHIEHIDPILNVADVARSLRFYVDVLHFSASAKGTDAFTHITRDGHGIYLCRGGQGGPNTWLYLGIEDARAMHQHLAAHGAKLLQEPTNKPWGLEIRVEDPDGHVLRMASERE</sequence>
<feature type="domain" description="VOC" evidence="1">
    <location>
        <begin position="3"/>
        <end position="112"/>
    </location>
</feature>
<reference evidence="2 3" key="1">
    <citation type="submission" date="2012-02" db="EMBL/GenBank/DDBJ databases">
        <title>Complete genome sequence of Phycisphaera mikurensis NBRC 102666.</title>
        <authorList>
            <person name="Ankai A."/>
            <person name="Hosoyama A."/>
            <person name="Terui Y."/>
            <person name="Sekine M."/>
            <person name="Fukai R."/>
            <person name="Kato Y."/>
            <person name="Nakamura S."/>
            <person name="Yamada-Narita S."/>
            <person name="Kawakoshi A."/>
            <person name="Fukunaga Y."/>
            <person name="Yamazaki S."/>
            <person name="Fujita N."/>
        </authorList>
    </citation>
    <scope>NUCLEOTIDE SEQUENCE [LARGE SCALE GENOMIC DNA]</scope>
    <source>
        <strain evidence="3">NBRC 102666 / KCTC 22515 / FYK2301M01</strain>
    </source>
</reference>
<dbReference type="eggNOG" id="COG0346">
    <property type="taxonomic scope" value="Bacteria"/>
</dbReference>
<dbReference type="HOGENOM" id="CLU_046006_15_3_0"/>
<organism evidence="2 3">
    <name type="scientific">Phycisphaera mikurensis (strain NBRC 102666 / KCTC 22515 / FYK2301M01)</name>
    <dbReference type="NCBI Taxonomy" id="1142394"/>
    <lineage>
        <taxon>Bacteria</taxon>
        <taxon>Pseudomonadati</taxon>
        <taxon>Planctomycetota</taxon>
        <taxon>Phycisphaerae</taxon>
        <taxon>Phycisphaerales</taxon>
        <taxon>Phycisphaeraceae</taxon>
        <taxon>Phycisphaera</taxon>
    </lineage>
</organism>
<protein>
    <recommendedName>
        <fullName evidence="1">VOC domain-containing protein</fullName>
    </recommendedName>
</protein>